<name>A0A401U3N2_CHIPU</name>
<sequence>LLLAVGQHHETDRLVRHVVGTAVQPDEAAAEHGELDRQFVALPDARDRRDMPRINVAVGKGRGVKLRRFARLALVEPQACDEIGHVRSPCLRGGRLATTATDRPTKIIAGNPFVATPPLRAPLSSWRRPGRRRWIKLLSRAIRTIPRAAARTRRACAIRTP</sequence>
<reference evidence="1 2" key="1">
    <citation type="journal article" date="2018" name="Nat. Ecol. Evol.">
        <title>Shark genomes provide insights into elasmobranch evolution and the origin of vertebrates.</title>
        <authorList>
            <person name="Hara Y"/>
            <person name="Yamaguchi K"/>
            <person name="Onimaru K"/>
            <person name="Kadota M"/>
            <person name="Koyanagi M"/>
            <person name="Keeley SD"/>
            <person name="Tatsumi K"/>
            <person name="Tanaka K"/>
            <person name="Motone F"/>
            <person name="Kageyama Y"/>
            <person name="Nozu R"/>
            <person name="Adachi N"/>
            <person name="Nishimura O"/>
            <person name="Nakagawa R"/>
            <person name="Tanegashima C"/>
            <person name="Kiyatake I"/>
            <person name="Matsumoto R"/>
            <person name="Murakumo K"/>
            <person name="Nishida K"/>
            <person name="Terakita A"/>
            <person name="Kuratani S"/>
            <person name="Sato K"/>
            <person name="Hyodo S Kuraku.S."/>
        </authorList>
    </citation>
    <scope>NUCLEOTIDE SEQUENCE [LARGE SCALE GENOMIC DNA]</scope>
</reference>
<evidence type="ECO:0000313" key="2">
    <source>
        <dbReference type="Proteomes" id="UP000287033"/>
    </source>
</evidence>
<proteinExistence type="predicted"/>
<gene>
    <name evidence="1" type="ORF">chiPu_0033377</name>
</gene>
<accession>A0A401U3N2</accession>
<protein>
    <submittedName>
        <fullName evidence="1">Uncharacterized protein</fullName>
    </submittedName>
</protein>
<keyword evidence="2" id="KW-1185">Reference proteome</keyword>
<dbReference type="EMBL" id="BEZZ01261134">
    <property type="protein sequence ID" value="GCC49456.1"/>
    <property type="molecule type" value="Genomic_DNA"/>
</dbReference>
<feature type="non-terminal residue" evidence="1">
    <location>
        <position position="1"/>
    </location>
</feature>
<dbReference type="AlphaFoldDB" id="A0A401U3N2"/>
<organism evidence="1 2">
    <name type="scientific">Chiloscyllium punctatum</name>
    <name type="common">Brownbanded bambooshark</name>
    <name type="synonym">Hemiscyllium punctatum</name>
    <dbReference type="NCBI Taxonomy" id="137246"/>
    <lineage>
        <taxon>Eukaryota</taxon>
        <taxon>Metazoa</taxon>
        <taxon>Chordata</taxon>
        <taxon>Craniata</taxon>
        <taxon>Vertebrata</taxon>
        <taxon>Chondrichthyes</taxon>
        <taxon>Elasmobranchii</taxon>
        <taxon>Galeomorphii</taxon>
        <taxon>Galeoidea</taxon>
        <taxon>Orectolobiformes</taxon>
        <taxon>Hemiscylliidae</taxon>
        <taxon>Chiloscyllium</taxon>
    </lineage>
</organism>
<comment type="caution">
    <text evidence="1">The sequence shown here is derived from an EMBL/GenBank/DDBJ whole genome shotgun (WGS) entry which is preliminary data.</text>
</comment>
<evidence type="ECO:0000313" key="1">
    <source>
        <dbReference type="EMBL" id="GCC49456.1"/>
    </source>
</evidence>
<dbReference type="Proteomes" id="UP000287033">
    <property type="component" value="Unassembled WGS sequence"/>
</dbReference>